<keyword evidence="7" id="KW-0675">Receptor</keyword>
<reference evidence="13" key="3">
    <citation type="journal article" date="2014" name="Nature">
        <title>Elephant shark genome provides unique insights into gnathostome evolution.</title>
        <authorList>
            <consortium name="International Elephant Shark Genome Sequencing Consortium"/>
            <person name="Venkatesh B."/>
            <person name="Lee A.P."/>
            <person name="Ravi V."/>
            <person name="Maurya A.K."/>
            <person name="Lian M.M."/>
            <person name="Swann J.B."/>
            <person name="Ohta Y."/>
            <person name="Flajnik M.F."/>
            <person name="Sutoh Y."/>
            <person name="Kasahara M."/>
            <person name="Hoon S."/>
            <person name="Gangu V."/>
            <person name="Roy S.W."/>
            <person name="Irimia M."/>
            <person name="Korzh V."/>
            <person name="Kondrychyn I."/>
            <person name="Lim Z.W."/>
            <person name="Tay B.H."/>
            <person name="Tohari S."/>
            <person name="Kong K.W."/>
            <person name="Ho S."/>
            <person name="Lorente-Galdos B."/>
            <person name="Quilez J."/>
            <person name="Marques-Bonet T."/>
            <person name="Raney B.J."/>
            <person name="Ingham P.W."/>
            <person name="Tay A."/>
            <person name="Hillier L.W."/>
            <person name="Minx P."/>
            <person name="Boehm T."/>
            <person name="Wilson R.K."/>
            <person name="Brenner S."/>
            <person name="Warren W.C."/>
        </authorList>
    </citation>
    <scope>NUCLEOTIDE SEQUENCE [LARGE SCALE GENOMIC DNA]</scope>
</reference>
<feature type="transmembrane region" description="Helical" evidence="10">
    <location>
        <begin position="64"/>
        <end position="88"/>
    </location>
</feature>
<feature type="transmembrane region" description="Helical" evidence="10">
    <location>
        <begin position="275"/>
        <end position="301"/>
    </location>
</feature>
<evidence type="ECO:0000256" key="1">
    <source>
        <dbReference type="ARBA" id="ARBA00004141"/>
    </source>
</evidence>
<dbReference type="FunFam" id="1.20.1070.10:FF:000219">
    <property type="entry name" value="Opsin 5-like 2"/>
    <property type="match status" value="1"/>
</dbReference>
<dbReference type="GO" id="GO:0016020">
    <property type="term" value="C:membrane"/>
    <property type="evidence" value="ECO:0007669"/>
    <property type="project" value="UniProtKB-SubCell"/>
</dbReference>
<evidence type="ECO:0000256" key="7">
    <source>
        <dbReference type="ARBA" id="ARBA00023170"/>
    </source>
</evidence>
<evidence type="ECO:0000256" key="3">
    <source>
        <dbReference type="ARBA" id="ARBA00022989"/>
    </source>
</evidence>
<keyword evidence="5 10" id="KW-0472">Membrane</keyword>
<evidence type="ECO:0000256" key="4">
    <source>
        <dbReference type="ARBA" id="ARBA00023040"/>
    </source>
</evidence>
<evidence type="ECO:0000256" key="9">
    <source>
        <dbReference type="ARBA" id="ARBA00023224"/>
    </source>
</evidence>
<dbReference type="PRINTS" id="PR01244">
    <property type="entry name" value="PEROPSIN"/>
</dbReference>
<feature type="transmembrane region" description="Helical" evidence="10">
    <location>
        <begin position="189"/>
        <end position="215"/>
    </location>
</feature>
<evidence type="ECO:0000313" key="13">
    <source>
        <dbReference type="Proteomes" id="UP000314986"/>
    </source>
</evidence>
<dbReference type="InterPro" id="IPR050125">
    <property type="entry name" value="GPCR_opsins"/>
</dbReference>
<evidence type="ECO:0000256" key="8">
    <source>
        <dbReference type="ARBA" id="ARBA00023180"/>
    </source>
</evidence>
<keyword evidence="9" id="KW-0807">Transducer</keyword>
<evidence type="ECO:0000313" key="12">
    <source>
        <dbReference type="Ensembl" id="ENSCMIP00000023242.1"/>
    </source>
</evidence>
<dbReference type="InterPro" id="IPR017452">
    <property type="entry name" value="GPCR_Rhodpsn_7TM"/>
</dbReference>
<reference evidence="13" key="2">
    <citation type="journal article" date="2007" name="PLoS Biol.">
        <title>Survey sequencing and comparative analysis of the elephant shark (Callorhinchus milii) genome.</title>
        <authorList>
            <person name="Venkatesh B."/>
            <person name="Kirkness E.F."/>
            <person name="Loh Y.H."/>
            <person name="Halpern A.L."/>
            <person name="Lee A.P."/>
            <person name="Johnson J."/>
            <person name="Dandona N."/>
            <person name="Viswanathan L.D."/>
            <person name="Tay A."/>
            <person name="Venter J.C."/>
            <person name="Strausberg R.L."/>
            <person name="Brenner S."/>
        </authorList>
    </citation>
    <scope>NUCLEOTIDE SEQUENCE [LARGE SCALE GENOMIC DNA]</scope>
</reference>
<feature type="transmembrane region" description="Helical" evidence="10">
    <location>
        <begin position="245"/>
        <end position="269"/>
    </location>
</feature>
<feature type="transmembrane region" description="Helical" evidence="10">
    <location>
        <begin position="29"/>
        <end position="52"/>
    </location>
</feature>
<organism evidence="12 13">
    <name type="scientific">Callorhinchus milii</name>
    <name type="common">Ghost shark</name>
    <dbReference type="NCBI Taxonomy" id="7868"/>
    <lineage>
        <taxon>Eukaryota</taxon>
        <taxon>Metazoa</taxon>
        <taxon>Chordata</taxon>
        <taxon>Craniata</taxon>
        <taxon>Vertebrata</taxon>
        <taxon>Chondrichthyes</taxon>
        <taxon>Holocephali</taxon>
        <taxon>Chimaeriformes</taxon>
        <taxon>Callorhinchidae</taxon>
        <taxon>Callorhinchus</taxon>
    </lineage>
</organism>
<dbReference type="Pfam" id="PF00001">
    <property type="entry name" value="7tm_1"/>
    <property type="match status" value="1"/>
</dbReference>
<comment type="subcellular location">
    <subcellularLocation>
        <location evidence="1">Membrane</location>
        <topology evidence="1">Multi-pass membrane protein</topology>
    </subcellularLocation>
</comment>
<sequence>MSKSSHAGRYGYTTGQWCLNNNNNNNRLLLFSFSFFTAILSIFGNSVVLLVAAKKSSQLKPPELLTVNLAITDFCSAVTMYPLAVGSAWKHTWLGGDSSCKYYGFMDFFFGIASIGTLTVMAIVRFLVTSTTQNYGKIFRKHFQAIALVWLYALIWAVLPLVGLGLYGPEPFGISCTLAWSELYSSANSMSFIVASFILCTLLPTVIIATCYTGIAWKLHKAYHEIHNNQQVIISVKIDRKITQMAVLVSLGFIGCWAPYATVSFWSIFNSNTQIPPVVSLLLCLFAKSSTVYNPIIYYTFSTTFQREAKKCLCFSRCRYQQIPEIKSVTHSTAVCR</sequence>
<dbReference type="OMA" id="CIYYGLV"/>
<accession>A0A4W3I3A4</accession>
<keyword evidence="4" id="KW-0297">G-protein coupled receptor</keyword>
<keyword evidence="2 10" id="KW-0812">Transmembrane</keyword>
<dbReference type="Proteomes" id="UP000314986">
    <property type="component" value="Unassembled WGS sequence"/>
</dbReference>
<feature type="domain" description="G-protein coupled receptors family 1 profile" evidence="11">
    <location>
        <begin position="44"/>
        <end position="298"/>
    </location>
</feature>
<dbReference type="InterPro" id="IPR000276">
    <property type="entry name" value="GPCR_Rhodpsn"/>
</dbReference>
<feature type="transmembrane region" description="Helical" evidence="10">
    <location>
        <begin position="149"/>
        <end position="169"/>
    </location>
</feature>
<dbReference type="SUPFAM" id="SSF81321">
    <property type="entry name" value="Family A G protein-coupled receptor-like"/>
    <property type="match status" value="1"/>
</dbReference>
<reference evidence="12" key="5">
    <citation type="submission" date="2025-09" db="UniProtKB">
        <authorList>
            <consortium name="Ensembl"/>
        </authorList>
    </citation>
    <scope>IDENTIFICATION</scope>
</reference>
<keyword evidence="6" id="KW-1015">Disulfide bond</keyword>
<keyword evidence="3 10" id="KW-1133">Transmembrane helix</keyword>
<reference evidence="13" key="1">
    <citation type="journal article" date="2006" name="Science">
        <title>Ancient noncoding elements conserved in the human genome.</title>
        <authorList>
            <person name="Venkatesh B."/>
            <person name="Kirkness E.F."/>
            <person name="Loh Y.H."/>
            <person name="Halpern A.L."/>
            <person name="Lee A.P."/>
            <person name="Johnson J."/>
            <person name="Dandona N."/>
            <person name="Viswanathan L.D."/>
            <person name="Tay A."/>
            <person name="Venter J.C."/>
            <person name="Strausberg R.L."/>
            <person name="Brenner S."/>
        </authorList>
    </citation>
    <scope>NUCLEOTIDE SEQUENCE [LARGE SCALE GENOMIC DNA]</scope>
</reference>
<dbReference type="PROSITE" id="PS50262">
    <property type="entry name" value="G_PROTEIN_RECEP_F1_2"/>
    <property type="match status" value="1"/>
</dbReference>
<evidence type="ECO:0000256" key="10">
    <source>
        <dbReference type="SAM" id="Phobius"/>
    </source>
</evidence>
<dbReference type="GeneTree" id="ENSGT01120000271854"/>
<name>A0A4W3I3A4_CALMI</name>
<reference evidence="12" key="4">
    <citation type="submission" date="2025-08" db="UniProtKB">
        <authorList>
            <consortium name="Ensembl"/>
        </authorList>
    </citation>
    <scope>IDENTIFICATION</scope>
</reference>
<dbReference type="GO" id="GO:0004930">
    <property type="term" value="F:G protein-coupled receptor activity"/>
    <property type="evidence" value="ECO:0007669"/>
    <property type="project" value="UniProtKB-KW"/>
</dbReference>
<evidence type="ECO:0000256" key="6">
    <source>
        <dbReference type="ARBA" id="ARBA00023157"/>
    </source>
</evidence>
<dbReference type="Gene3D" id="1.20.1070.10">
    <property type="entry name" value="Rhodopsin 7-helix transmembrane proteins"/>
    <property type="match status" value="1"/>
</dbReference>
<proteinExistence type="predicted"/>
<evidence type="ECO:0000256" key="2">
    <source>
        <dbReference type="ARBA" id="ARBA00022692"/>
    </source>
</evidence>
<dbReference type="PANTHER" id="PTHR24240">
    <property type="entry name" value="OPSIN"/>
    <property type="match status" value="1"/>
</dbReference>
<dbReference type="AlphaFoldDB" id="A0A4W3I3A4"/>
<dbReference type="GO" id="GO:0007601">
    <property type="term" value="P:visual perception"/>
    <property type="evidence" value="ECO:0007669"/>
    <property type="project" value="InterPro"/>
</dbReference>
<dbReference type="PRINTS" id="PR00237">
    <property type="entry name" value="GPCRRHODOPSN"/>
</dbReference>
<keyword evidence="8" id="KW-0325">Glycoprotein</keyword>
<feature type="transmembrane region" description="Helical" evidence="10">
    <location>
        <begin position="108"/>
        <end position="128"/>
    </location>
</feature>
<dbReference type="InterPro" id="IPR002962">
    <property type="entry name" value="Peropsin"/>
</dbReference>
<protein>
    <recommendedName>
        <fullName evidence="11">G-protein coupled receptors family 1 profile domain-containing protein</fullName>
    </recommendedName>
</protein>
<dbReference type="Ensembl" id="ENSCMIT00000023639.1">
    <property type="protein sequence ID" value="ENSCMIP00000023242.1"/>
    <property type="gene ID" value="ENSCMIG00000010414.1"/>
</dbReference>
<evidence type="ECO:0000259" key="11">
    <source>
        <dbReference type="PROSITE" id="PS50262"/>
    </source>
</evidence>
<evidence type="ECO:0000256" key="5">
    <source>
        <dbReference type="ARBA" id="ARBA00023136"/>
    </source>
</evidence>
<keyword evidence="13" id="KW-1185">Reference proteome</keyword>